<evidence type="ECO:0000256" key="4">
    <source>
        <dbReference type="RuleBase" id="RU003718"/>
    </source>
</evidence>
<gene>
    <name evidence="7" type="ORF">RND81_03G229000</name>
</gene>
<organism evidence="7 8">
    <name type="scientific">Saponaria officinalis</name>
    <name type="common">Common soapwort</name>
    <name type="synonym">Lychnis saponaria</name>
    <dbReference type="NCBI Taxonomy" id="3572"/>
    <lineage>
        <taxon>Eukaryota</taxon>
        <taxon>Viridiplantae</taxon>
        <taxon>Streptophyta</taxon>
        <taxon>Embryophyta</taxon>
        <taxon>Tracheophyta</taxon>
        <taxon>Spermatophyta</taxon>
        <taxon>Magnoliopsida</taxon>
        <taxon>eudicotyledons</taxon>
        <taxon>Gunneridae</taxon>
        <taxon>Pentapetalae</taxon>
        <taxon>Caryophyllales</taxon>
        <taxon>Caryophyllaceae</taxon>
        <taxon>Caryophylleae</taxon>
        <taxon>Saponaria</taxon>
    </lineage>
</organism>
<dbReference type="InterPro" id="IPR035595">
    <property type="entry name" value="UDP_glycos_trans_CS"/>
</dbReference>
<dbReference type="PANTHER" id="PTHR48047:SF107">
    <property type="entry name" value="UDP-GLYCOSYLTRANSFERASE 92A1-LIKE"/>
    <property type="match status" value="1"/>
</dbReference>
<evidence type="ECO:0000256" key="3">
    <source>
        <dbReference type="ARBA" id="ARBA00022679"/>
    </source>
</evidence>
<dbReference type="FunFam" id="3.40.50.2000:FF:000064">
    <property type="entry name" value="Glycosyltransferase"/>
    <property type="match status" value="1"/>
</dbReference>
<dbReference type="InterPro" id="IPR002213">
    <property type="entry name" value="UDP_glucos_trans"/>
</dbReference>
<protein>
    <recommendedName>
        <fullName evidence="5">Glycosyltransferase</fullName>
        <ecNumber evidence="5">2.4.1.-</ecNumber>
    </recommendedName>
</protein>
<evidence type="ECO:0000259" key="6">
    <source>
        <dbReference type="Pfam" id="PF26168"/>
    </source>
</evidence>
<comment type="similarity">
    <text evidence="1 4">Belongs to the UDP-glycosyltransferase family.</text>
</comment>
<dbReference type="PANTHER" id="PTHR48047">
    <property type="entry name" value="GLYCOSYLTRANSFERASE"/>
    <property type="match status" value="1"/>
</dbReference>
<evidence type="ECO:0000313" key="8">
    <source>
        <dbReference type="Proteomes" id="UP001443914"/>
    </source>
</evidence>
<evidence type="ECO:0000313" key="7">
    <source>
        <dbReference type="EMBL" id="KAK9743283.1"/>
    </source>
</evidence>
<dbReference type="Proteomes" id="UP001443914">
    <property type="component" value="Unassembled WGS sequence"/>
</dbReference>
<evidence type="ECO:0000256" key="5">
    <source>
        <dbReference type="RuleBase" id="RU362057"/>
    </source>
</evidence>
<dbReference type="GO" id="GO:0016135">
    <property type="term" value="P:saponin biosynthetic process"/>
    <property type="evidence" value="ECO:0007669"/>
    <property type="project" value="UniProtKB-ARBA"/>
</dbReference>
<dbReference type="EMBL" id="JBDFQZ010000003">
    <property type="protein sequence ID" value="KAK9743283.1"/>
    <property type="molecule type" value="Genomic_DNA"/>
</dbReference>
<dbReference type="InterPro" id="IPR058980">
    <property type="entry name" value="Glyco_transf_N"/>
</dbReference>
<dbReference type="Gene3D" id="3.40.50.2000">
    <property type="entry name" value="Glycogen Phosphorylase B"/>
    <property type="match status" value="2"/>
</dbReference>
<dbReference type="GO" id="GO:0035251">
    <property type="term" value="F:UDP-glucosyltransferase activity"/>
    <property type="evidence" value="ECO:0007669"/>
    <property type="project" value="TreeGrafter"/>
</dbReference>
<dbReference type="EC" id="2.4.1.-" evidence="5"/>
<proteinExistence type="inferred from homology"/>
<dbReference type="SUPFAM" id="SSF53756">
    <property type="entry name" value="UDP-Glycosyltransferase/glycogen phosphorylase"/>
    <property type="match status" value="1"/>
</dbReference>
<keyword evidence="8" id="KW-1185">Reference proteome</keyword>
<dbReference type="Pfam" id="PF00201">
    <property type="entry name" value="UDPGT"/>
    <property type="match status" value="1"/>
</dbReference>
<keyword evidence="2 4" id="KW-0328">Glycosyltransferase</keyword>
<evidence type="ECO:0000256" key="1">
    <source>
        <dbReference type="ARBA" id="ARBA00009995"/>
    </source>
</evidence>
<keyword evidence="3 4" id="KW-0808">Transferase</keyword>
<dbReference type="PROSITE" id="PS00375">
    <property type="entry name" value="UDPGT"/>
    <property type="match status" value="1"/>
</dbReference>
<sequence>MESQEDHIILIPFMAQGHLRPFLHLAHRLSSSARYTITLLTTPLNAAKLREGINSIAANDPTKIIISELAFNGEDYDLPPNVENTEKLPLTHVINLFHSSASLEPHLEDFLTRHLARHHRPPLAVVFDNFLGWADRVARKFNSTGIAFSTCGAYGTAAYSSIWCHLPHRSSGEEEFCVPGFPDNRRFCRDQLHRFVRYADGDDNWSTFFQPQIKMSLKCSGWLVNSVEEVEQLGFEILRNLLKLPVWAVGPLISAPIPLPDDECIKWLNKREKDSVLYISFGSQNTINPTQMIELASGLELSGKPFLWVIRPPFGFDINGEFKPEWLPDGFEARVVPGQGMMVQKWGPQLEILSHEAVGGFMSHCGWNSVLEGLREGVPIVGWPLAAEQAYNAKMLVEEMGVAVEVARGVDGEVGREKVKTVVEMVLDRAEGSVGRELKRKAVEVGRRLRDAVEVVDGVGKGSSVKGVDDFLEFVETRRSCNENYNAV</sequence>
<comment type="caution">
    <text evidence="7">The sequence shown here is derived from an EMBL/GenBank/DDBJ whole genome shotgun (WGS) entry which is preliminary data.</text>
</comment>
<reference evidence="7" key="1">
    <citation type="submission" date="2024-03" db="EMBL/GenBank/DDBJ databases">
        <title>WGS assembly of Saponaria officinalis var. Norfolk2.</title>
        <authorList>
            <person name="Jenkins J."/>
            <person name="Shu S."/>
            <person name="Grimwood J."/>
            <person name="Barry K."/>
            <person name="Goodstein D."/>
            <person name="Schmutz J."/>
            <person name="Leebens-Mack J."/>
            <person name="Osbourn A."/>
        </authorList>
    </citation>
    <scope>NUCLEOTIDE SEQUENCE [LARGE SCALE GENOMIC DNA]</scope>
    <source>
        <strain evidence="7">JIC</strain>
    </source>
</reference>
<dbReference type="Pfam" id="PF26168">
    <property type="entry name" value="Glyco_transf_N"/>
    <property type="match status" value="1"/>
</dbReference>
<evidence type="ECO:0000256" key="2">
    <source>
        <dbReference type="ARBA" id="ARBA00022676"/>
    </source>
</evidence>
<dbReference type="AlphaFoldDB" id="A0AAW1M2C7"/>
<accession>A0AAW1M2C7</accession>
<dbReference type="CDD" id="cd03784">
    <property type="entry name" value="GT1_Gtf-like"/>
    <property type="match status" value="1"/>
</dbReference>
<dbReference type="FunFam" id="3.40.50.2000:FF:000103">
    <property type="entry name" value="Glycosyltransferase"/>
    <property type="match status" value="1"/>
</dbReference>
<name>A0AAW1M2C7_SAPOF</name>
<dbReference type="GO" id="GO:0016104">
    <property type="term" value="P:triterpenoid biosynthetic process"/>
    <property type="evidence" value="ECO:0007669"/>
    <property type="project" value="UniProtKB-ARBA"/>
</dbReference>
<feature type="domain" description="Glycosyltransferase N-terminal" evidence="6">
    <location>
        <begin position="8"/>
        <end position="253"/>
    </location>
</feature>